<sequence>MVALFALLPFVGMLAFASPLIQRADNSTTIGQRFHSQVNADEWCVTAGSGNAAKGARINMERDMMFSDTTLVAGYGGDEGEEEEERKKGFLKAPDAVVLKS</sequence>
<proteinExistence type="predicted"/>
<dbReference type="AlphaFoldDB" id="A0A1E3IS71"/>
<evidence type="ECO:0000256" key="1">
    <source>
        <dbReference type="SAM" id="SignalP"/>
    </source>
</evidence>
<gene>
    <name evidence="2" type="ORF">L198_05902</name>
</gene>
<evidence type="ECO:0000313" key="2">
    <source>
        <dbReference type="EMBL" id="ODN91388.1"/>
    </source>
</evidence>
<feature type="signal peptide" evidence="1">
    <location>
        <begin position="1"/>
        <end position="17"/>
    </location>
</feature>
<dbReference type="Proteomes" id="UP000094819">
    <property type="component" value="Unassembled WGS sequence"/>
</dbReference>
<keyword evidence="1" id="KW-0732">Signal</keyword>
<dbReference type="GeneID" id="30195114"/>
<protein>
    <recommendedName>
        <fullName evidence="4">Pectate lyase</fullName>
    </recommendedName>
</protein>
<reference evidence="2 3" key="1">
    <citation type="submission" date="2016-06" db="EMBL/GenBank/DDBJ databases">
        <title>Evolution of pathogenesis and genome organization in the Tremellales.</title>
        <authorList>
            <person name="Cuomo C."/>
            <person name="Litvintseva A."/>
            <person name="Heitman J."/>
            <person name="Chen Y."/>
            <person name="Sun S."/>
            <person name="Springer D."/>
            <person name="Dromer F."/>
            <person name="Young S."/>
            <person name="Zeng Q."/>
            <person name="Chapman S."/>
            <person name="Gujja S."/>
            <person name="Saif S."/>
            <person name="Birren B."/>
        </authorList>
    </citation>
    <scope>NUCLEOTIDE SEQUENCE [LARGE SCALE GENOMIC DNA]</scope>
    <source>
        <strain evidence="2 3">CBS 7118</strain>
    </source>
</reference>
<dbReference type="RefSeq" id="XP_019030014.1">
    <property type="nucleotide sequence ID" value="XM_019177975.1"/>
</dbReference>
<name>A0A1E3IS71_9TREE</name>
<keyword evidence="3" id="KW-1185">Reference proteome</keyword>
<evidence type="ECO:0000313" key="3">
    <source>
        <dbReference type="Proteomes" id="UP000094819"/>
    </source>
</evidence>
<comment type="caution">
    <text evidence="2">The sequence shown here is derived from an EMBL/GenBank/DDBJ whole genome shotgun (WGS) entry which is preliminary data.</text>
</comment>
<dbReference type="OrthoDB" id="10500075at2759"/>
<feature type="chain" id="PRO_5009129915" description="Pectate lyase" evidence="1">
    <location>
        <begin position="18"/>
        <end position="101"/>
    </location>
</feature>
<accession>A0A1E3IS71</accession>
<evidence type="ECO:0008006" key="4">
    <source>
        <dbReference type="Google" id="ProtNLM"/>
    </source>
</evidence>
<organism evidence="2 3">
    <name type="scientific">Cryptococcus wingfieldii CBS 7118</name>
    <dbReference type="NCBI Taxonomy" id="1295528"/>
    <lineage>
        <taxon>Eukaryota</taxon>
        <taxon>Fungi</taxon>
        <taxon>Dikarya</taxon>
        <taxon>Basidiomycota</taxon>
        <taxon>Agaricomycotina</taxon>
        <taxon>Tremellomycetes</taxon>
        <taxon>Tremellales</taxon>
        <taxon>Cryptococcaceae</taxon>
        <taxon>Cryptococcus</taxon>
    </lineage>
</organism>
<dbReference type="EMBL" id="AWGH01000019">
    <property type="protein sequence ID" value="ODN91388.1"/>
    <property type="molecule type" value="Genomic_DNA"/>
</dbReference>